<name>A0A3N0F529_SINP1</name>
<dbReference type="InterPro" id="IPR011051">
    <property type="entry name" value="RmlC_Cupin_sf"/>
</dbReference>
<dbReference type="EMBL" id="RJTM01000002">
    <property type="protein sequence ID" value="RNL95196.1"/>
    <property type="molecule type" value="Genomic_DNA"/>
</dbReference>
<reference evidence="2 3" key="1">
    <citation type="submission" date="2018-10" db="EMBL/GenBank/DDBJ databases">
        <title>Sinomicrobium pectinilyticum sp. nov., a pectinase-producing bacterium isolated from alkaline and saline soil, and emended description of the genus Sinomicrobium.</title>
        <authorList>
            <person name="Cheng B."/>
            <person name="Li C."/>
            <person name="Lai Q."/>
            <person name="Du M."/>
            <person name="Shao Z."/>
            <person name="Xu P."/>
            <person name="Yang C."/>
        </authorList>
    </citation>
    <scope>NUCLEOTIDE SEQUENCE [LARGE SCALE GENOMIC DNA]</scope>
    <source>
        <strain evidence="2 3">5DNS001</strain>
    </source>
</reference>
<dbReference type="SUPFAM" id="SSF51182">
    <property type="entry name" value="RmlC-like cupins"/>
    <property type="match status" value="1"/>
</dbReference>
<evidence type="ECO:0000313" key="3">
    <source>
        <dbReference type="Proteomes" id="UP000267469"/>
    </source>
</evidence>
<dbReference type="Proteomes" id="UP000267469">
    <property type="component" value="Unassembled WGS sequence"/>
</dbReference>
<dbReference type="AlphaFoldDB" id="A0A3N0F529"/>
<protein>
    <submittedName>
        <fullName evidence="2">Cupin domain-containing protein</fullName>
    </submittedName>
</protein>
<accession>A0A3N0F529</accession>
<dbReference type="PANTHER" id="PTHR37694">
    <property type="entry name" value="SLR8022 PROTEIN"/>
    <property type="match status" value="1"/>
</dbReference>
<gene>
    <name evidence="2" type="ORF">ED312_00935</name>
</gene>
<dbReference type="Pfam" id="PF07883">
    <property type="entry name" value="Cupin_2"/>
    <property type="match status" value="1"/>
</dbReference>
<dbReference type="InterPro" id="IPR013096">
    <property type="entry name" value="Cupin_2"/>
</dbReference>
<keyword evidence="3" id="KW-1185">Reference proteome</keyword>
<evidence type="ECO:0000259" key="1">
    <source>
        <dbReference type="Pfam" id="PF07883"/>
    </source>
</evidence>
<comment type="caution">
    <text evidence="2">The sequence shown here is derived from an EMBL/GenBank/DDBJ whole genome shotgun (WGS) entry which is preliminary data.</text>
</comment>
<feature type="domain" description="Cupin type-2" evidence="1">
    <location>
        <begin position="45"/>
        <end position="105"/>
    </location>
</feature>
<dbReference type="OrthoDB" id="1121052at2"/>
<proteinExistence type="predicted"/>
<dbReference type="RefSeq" id="WP_123214108.1">
    <property type="nucleotide sequence ID" value="NZ_RJTM01000002.1"/>
</dbReference>
<evidence type="ECO:0000313" key="2">
    <source>
        <dbReference type="EMBL" id="RNL95196.1"/>
    </source>
</evidence>
<organism evidence="2 3">
    <name type="scientific">Sinomicrobium pectinilyticum</name>
    <dbReference type="NCBI Taxonomy" id="1084421"/>
    <lineage>
        <taxon>Bacteria</taxon>
        <taxon>Pseudomonadati</taxon>
        <taxon>Bacteroidota</taxon>
        <taxon>Flavobacteriia</taxon>
        <taxon>Flavobacteriales</taxon>
        <taxon>Flavobacteriaceae</taxon>
        <taxon>Sinomicrobium</taxon>
    </lineage>
</organism>
<sequence>MENPEFKKSIAFRIKDKLNYISNTIVTKYILNEKTGNIMVMAIDYGKVYIPKTTPFSTFVQVIEGEAEVVINEQSIYLQNGDCMIIPGSTPHTIEANQRFKMLSVILKSGYDE</sequence>
<dbReference type="PANTHER" id="PTHR37694:SF1">
    <property type="entry name" value="SLR8022 PROTEIN"/>
    <property type="match status" value="1"/>
</dbReference>
<dbReference type="Gene3D" id="2.60.120.10">
    <property type="entry name" value="Jelly Rolls"/>
    <property type="match status" value="1"/>
</dbReference>
<dbReference type="InterPro" id="IPR014710">
    <property type="entry name" value="RmlC-like_jellyroll"/>
</dbReference>